<keyword evidence="1" id="KW-0802">TPR repeat</keyword>
<feature type="repeat" description="TPR" evidence="1">
    <location>
        <begin position="768"/>
        <end position="801"/>
    </location>
</feature>
<evidence type="ECO:0000259" key="4">
    <source>
        <dbReference type="Pfam" id="PF17046"/>
    </source>
</evidence>
<dbReference type="InterPro" id="IPR053137">
    <property type="entry name" value="NLR-like"/>
</dbReference>
<dbReference type="Proteomes" id="UP000578531">
    <property type="component" value="Unassembled WGS sequence"/>
</dbReference>
<keyword evidence="6" id="KW-1185">Reference proteome</keyword>
<dbReference type="OrthoDB" id="674604at2759"/>
<organism evidence="5 6">
    <name type="scientific">Letharia columbiana</name>
    <dbReference type="NCBI Taxonomy" id="112416"/>
    <lineage>
        <taxon>Eukaryota</taxon>
        <taxon>Fungi</taxon>
        <taxon>Dikarya</taxon>
        <taxon>Ascomycota</taxon>
        <taxon>Pezizomycotina</taxon>
        <taxon>Lecanoromycetes</taxon>
        <taxon>OSLEUM clade</taxon>
        <taxon>Lecanoromycetidae</taxon>
        <taxon>Lecanorales</taxon>
        <taxon>Lecanorineae</taxon>
        <taxon>Parmeliaceae</taxon>
        <taxon>Letharia</taxon>
    </lineage>
</organism>
<protein>
    <recommendedName>
        <fullName evidence="7">NB-ARC domain-containing protein</fullName>
    </recommendedName>
</protein>
<dbReference type="PROSITE" id="PS50005">
    <property type="entry name" value="TPR"/>
    <property type="match status" value="2"/>
</dbReference>
<dbReference type="Pfam" id="PF13374">
    <property type="entry name" value="TPR_10"/>
    <property type="match status" value="1"/>
</dbReference>
<sequence length="850" mass="96162">MPPETVASGLTTANPMTSFAGHNNQGFQLGSNLGHVHTGNTHASNSQIFQGSFQGLTINPTAAAQIPPSTYEGHYARSSLQPVPKFVSRPRLHQKIKEQLHDLKDDRREDVRILVLWGLGGAGKSQLMLNYIREYRRDYAAVFWIEAGSKESIERDYVQIYQLLYGRQTYMGQEVVKVEDAVPAVKRWFHGREGRWLVVLDSADTIDNDRDKSYIDLGYFMPDTPGVHVVITSRSSTAKEITTLDAVEVADMEPSEAVELFQRYAKLTEEGPDVIKEVDGIVRELGYLALAITLAGSYVSVTARLSSDIRRYLPEYQQRRKELLRRPAKRHIHQYGESVLSTWEASFEAIENHNPAAARLLSLLAFVNFEDIFLGLFDRDRAGVLASAPTRVAEPSEAMTSSNETWQLFLFSGQQRTVYELESAFETLQSYSLIQWKPDQKSYAIHKLVHAWGQDRLEADGQRQLSSLALELMTDAIAKDQMDPSHQLRLVPHVMASFDMFSPLHESLDELATGRLGMIDEMEGFLARIGRWSEAYKMQVFHFRKTEKMLGKEHPSTLTSMNSLALMLSRQSRYEEAEEMLRQALALRETVLGKEHPDTLTSMNNLASVLSSQRKYHEAEEMHRQALALRETVLGKEHPSTLTSMNNLASVFSRQGKYDETEEMHGQALALKERVLGKEHPSTLTSMSNLASVLSSQGKYDEAEEMHRQALALTETVLGKKHPSTLRSMNNLASVLSSQRKYHEAEEMHRQALALTERVLGKEHPDTLTSMNNLAEVLSRQGKYEKAEEMHRQALALKERVLGKKHPDTLTSMNNLASVLSSQGKYDEAEEMHRQALALKERLFGTDEWQ</sequence>
<dbReference type="Gene3D" id="1.25.40.10">
    <property type="entry name" value="Tetratricopeptide repeat domain"/>
    <property type="match status" value="2"/>
</dbReference>
<comment type="caution">
    <text evidence="5">The sequence shown here is derived from an EMBL/GenBank/DDBJ whole genome shotgun (WGS) entry which is preliminary data.</text>
</comment>
<feature type="domain" description="NB-ARC" evidence="3">
    <location>
        <begin position="95"/>
        <end position="265"/>
    </location>
</feature>
<dbReference type="InterPro" id="IPR019734">
    <property type="entry name" value="TPR_rpt"/>
</dbReference>
<gene>
    <name evidence="5" type="ORF">HO173_003310</name>
</gene>
<dbReference type="GO" id="GO:0043531">
    <property type="term" value="F:ADP binding"/>
    <property type="evidence" value="ECO:0007669"/>
    <property type="project" value="InterPro"/>
</dbReference>
<dbReference type="PANTHER" id="PTHR46082">
    <property type="entry name" value="ATP/GTP-BINDING PROTEIN-RELATED"/>
    <property type="match status" value="1"/>
</dbReference>
<dbReference type="PANTHER" id="PTHR46082:SF6">
    <property type="entry name" value="AAA+ ATPASE DOMAIN-CONTAINING PROTEIN-RELATED"/>
    <property type="match status" value="1"/>
</dbReference>
<dbReference type="Pfam" id="PF13424">
    <property type="entry name" value="TPR_12"/>
    <property type="match status" value="3"/>
</dbReference>
<evidence type="ECO:0000259" key="3">
    <source>
        <dbReference type="Pfam" id="PF00931"/>
    </source>
</evidence>
<dbReference type="InterPro" id="IPR031469">
    <property type="entry name" value="SesB_dom"/>
</dbReference>
<dbReference type="SMART" id="SM00028">
    <property type="entry name" value="TPR"/>
    <property type="match status" value="7"/>
</dbReference>
<evidence type="ECO:0000256" key="1">
    <source>
        <dbReference type="PROSITE-ProRule" id="PRU00339"/>
    </source>
</evidence>
<feature type="repeat" description="TPR" evidence="1">
    <location>
        <begin position="810"/>
        <end position="843"/>
    </location>
</feature>
<accession>A0A8H6G1I3</accession>
<dbReference type="AlphaFoldDB" id="A0A8H6G1I3"/>
<proteinExistence type="predicted"/>
<dbReference type="RefSeq" id="XP_037168102.1">
    <property type="nucleotide sequence ID" value="XM_037305237.1"/>
</dbReference>
<dbReference type="Gene3D" id="3.40.50.300">
    <property type="entry name" value="P-loop containing nucleotide triphosphate hydrolases"/>
    <property type="match status" value="1"/>
</dbReference>
<evidence type="ECO:0008006" key="7">
    <source>
        <dbReference type="Google" id="ProtNLM"/>
    </source>
</evidence>
<dbReference type="Pfam" id="PF00931">
    <property type="entry name" value="NB-ARC"/>
    <property type="match status" value="1"/>
</dbReference>
<feature type="compositionally biased region" description="Polar residues" evidence="2">
    <location>
        <begin position="8"/>
        <end position="23"/>
    </location>
</feature>
<dbReference type="EMBL" id="JACCJC010000008">
    <property type="protein sequence ID" value="KAF6238803.1"/>
    <property type="molecule type" value="Genomic_DNA"/>
</dbReference>
<evidence type="ECO:0000313" key="5">
    <source>
        <dbReference type="EMBL" id="KAF6238803.1"/>
    </source>
</evidence>
<feature type="region of interest" description="Disordered" evidence="2">
    <location>
        <begin position="1"/>
        <end position="23"/>
    </location>
</feature>
<feature type="domain" description="Fungal death-pathway protein SesB" evidence="4">
    <location>
        <begin position="11"/>
        <end position="37"/>
    </location>
</feature>
<dbReference type="SUPFAM" id="SSF48452">
    <property type="entry name" value="TPR-like"/>
    <property type="match status" value="2"/>
</dbReference>
<dbReference type="InterPro" id="IPR011990">
    <property type="entry name" value="TPR-like_helical_dom_sf"/>
</dbReference>
<dbReference type="SUPFAM" id="SSF52540">
    <property type="entry name" value="P-loop containing nucleoside triphosphate hydrolases"/>
    <property type="match status" value="1"/>
</dbReference>
<evidence type="ECO:0000256" key="2">
    <source>
        <dbReference type="SAM" id="MobiDB-lite"/>
    </source>
</evidence>
<evidence type="ECO:0000313" key="6">
    <source>
        <dbReference type="Proteomes" id="UP000578531"/>
    </source>
</evidence>
<dbReference type="InterPro" id="IPR027417">
    <property type="entry name" value="P-loop_NTPase"/>
</dbReference>
<dbReference type="InterPro" id="IPR002182">
    <property type="entry name" value="NB-ARC"/>
</dbReference>
<dbReference type="Pfam" id="PF17046">
    <property type="entry name" value="Ses_B"/>
    <property type="match status" value="1"/>
</dbReference>
<name>A0A8H6G1I3_9LECA</name>
<reference evidence="5 6" key="1">
    <citation type="journal article" date="2020" name="Genomics">
        <title>Complete, high-quality genomes from long-read metagenomic sequencing of two wolf lichen thalli reveals enigmatic genome architecture.</title>
        <authorList>
            <person name="McKenzie S.K."/>
            <person name="Walston R.F."/>
            <person name="Allen J.L."/>
        </authorList>
    </citation>
    <scope>NUCLEOTIDE SEQUENCE [LARGE SCALE GENOMIC DNA]</scope>
    <source>
        <strain evidence="5">WasteWater2</strain>
    </source>
</reference>
<dbReference type="GeneID" id="59284978"/>